<evidence type="ECO:0000259" key="2">
    <source>
        <dbReference type="Pfam" id="PF03732"/>
    </source>
</evidence>
<dbReference type="InterPro" id="IPR005162">
    <property type="entry name" value="Retrotrans_gag_dom"/>
</dbReference>
<dbReference type="STRING" id="4846.A0A367KKH7"/>
<evidence type="ECO:0000313" key="4">
    <source>
        <dbReference type="Proteomes" id="UP000253551"/>
    </source>
</evidence>
<keyword evidence="4" id="KW-1185">Reference proteome</keyword>
<evidence type="ECO:0000256" key="1">
    <source>
        <dbReference type="SAM" id="MobiDB-lite"/>
    </source>
</evidence>
<dbReference type="Proteomes" id="UP000253551">
    <property type="component" value="Unassembled WGS sequence"/>
</dbReference>
<dbReference type="AlphaFoldDB" id="A0A367KKH7"/>
<protein>
    <recommendedName>
        <fullName evidence="2">Retrotransposon gag domain-containing protein</fullName>
    </recommendedName>
</protein>
<dbReference type="EMBL" id="PJQM01001315">
    <property type="protein sequence ID" value="RCI02641.1"/>
    <property type="molecule type" value="Genomic_DNA"/>
</dbReference>
<reference evidence="3 4" key="1">
    <citation type="journal article" date="2018" name="G3 (Bethesda)">
        <title>Phylogenetic and Phylogenomic Definition of Rhizopus Species.</title>
        <authorList>
            <person name="Gryganskyi A.P."/>
            <person name="Golan J."/>
            <person name="Dolatabadi S."/>
            <person name="Mondo S."/>
            <person name="Robb S."/>
            <person name="Idnurm A."/>
            <person name="Muszewska A."/>
            <person name="Steczkiewicz K."/>
            <person name="Masonjones S."/>
            <person name="Liao H.L."/>
            <person name="Gajdeczka M.T."/>
            <person name="Anike F."/>
            <person name="Vuek A."/>
            <person name="Anishchenko I.M."/>
            <person name="Voigt K."/>
            <person name="de Hoog G.S."/>
            <person name="Smith M.E."/>
            <person name="Heitman J."/>
            <person name="Vilgalys R."/>
            <person name="Stajich J.E."/>
        </authorList>
    </citation>
    <scope>NUCLEOTIDE SEQUENCE [LARGE SCALE GENOMIC DNA]</scope>
    <source>
        <strain evidence="3 4">LSU 92-RS-03</strain>
    </source>
</reference>
<gene>
    <name evidence="3" type="ORF">CU098_005157</name>
</gene>
<accession>A0A367KKH7</accession>
<evidence type="ECO:0000313" key="3">
    <source>
        <dbReference type="EMBL" id="RCI02641.1"/>
    </source>
</evidence>
<dbReference type="OrthoDB" id="2288643at2759"/>
<feature type="region of interest" description="Disordered" evidence="1">
    <location>
        <begin position="209"/>
        <end position="231"/>
    </location>
</feature>
<name>A0A367KKH7_RHIST</name>
<proteinExistence type="predicted"/>
<dbReference type="Pfam" id="PF03732">
    <property type="entry name" value="Retrotrans_gag"/>
    <property type="match status" value="1"/>
</dbReference>
<sequence>MQWKGAVFNSSATVSMDIRDCLNKFQDLMACHGLFFDLKWRRLILPCSSPSQRTWFMEYQENKTVLSWERFKQAFITQYGIDSAEEKDAATAEFLNISMSAGENIDQCIERFNNLRRLAHIQDACVSTRCFFYGFNDDIHSRVVVALANCPESKKESVDHAIKSAKSIYNSPYRNFRAGNVAITNESSSSTGKKRSVVASSSVLRASPYPKVQKKSCSHHQSSSHNDSEYRVLKKESATTITSATSSVTPLVALGPNTEGSSASYWNPSNPKPSGIHKKCFKCDADNWRLGYRCYPNSSSNSVTPPTHAFRAMSMSPSVSSAASSSDVFTSSGSSADAMSSAAAPTSASVEDEKMDLADALVAEAAQACKYITHPLLSNIPSDTNTLCSYYYRKR</sequence>
<comment type="caution">
    <text evidence="3">The sequence shown here is derived from an EMBL/GenBank/DDBJ whole genome shotgun (WGS) entry which is preliminary data.</text>
</comment>
<organism evidence="3 4">
    <name type="scientific">Rhizopus stolonifer</name>
    <name type="common">Rhizopus nigricans</name>
    <dbReference type="NCBI Taxonomy" id="4846"/>
    <lineage>
        <taxon>Eukaryota</taxon>
        <taxon>Fungi</taxon>
        <taxon>Fungi incertae sedis</taxon>
        <taxon>Mucoromycota</taxon>
        <taxon>Mucoromycotina</taxon>
        <taxon>Mucoromycetes</taxon>
        <taxon>Mucorales</taxon>
        <taxon>Mucorineae</taxon>
        <taxon>Rhizopodaceae</taxon>
        <taxon>Rhizopus</taxon>
    </lineage>
</organism>
<feature type="domain" description="Retrotransposon gag" evidence="2">
    <location>
        <begin position="53"/>
        <end position="121"/>
    </location>
</feature>